<dbReference type="Pfam" id="PF13665">
    <property type="entry name" value="Tox-PAAR-like"/>
    <property type="match status" value="1"/>
</dbReference>
<name>A0ABX2WEI2_9ENTR</name>
<organism evidence="1 2">
    <name type="scientific">Buttiauxella ferragutiae ATCC 51602</name>
    <dbReference type="NCBI Taxonomy" id="1354252"/>
    <lineage>
        <taxon>Bacteria</taxon>
        <taxon>Pseudomonadati</taxon>
        <taxon>Pseudomonadota</taxon>
        <taxon>Gammaproteobacteria</taxon>
        <taxon>Enterobacterales</taxon>
        <taxon>Enterobacteriaceae</taxon>
        <taxon>Buttiauxella</taxon>
    </lineage>
</organism>
<keyword evidence="2" id="KW-1185">Reference proteome</keyword>
<reference evidence="1 2" key="1">
    <citation type="submission" date="2016-04" db="EMBL/GenBank/DDBJ databases">
        <title>ATOL: Assembling a taxonomically balanced genome-scale reconstruction of the evolutionary history of the Enterobacteriaceae.</title>
        <authorList>
            <person name="Plunkett G.III."/>
            <person name="Neeno-Eckwall E.C."/>
            <person name="Glasner J.D."/>
            <person name="Perna N.T."/>
        </authorList>
    </citation>
    <scope>NUCLEOTIDE SEQUENCE [LARGE SCALE GENOMIC DNA]</scope>
    <source>
        <strain evidence="1 2">ATCC 51602</strain>
    </source>
</reference>
<sequence>MAIKHIADAENEFIVVNVTPDFCIVGLTVIPFDIVQKLSSEKISYSKTVFARGKKVLMIDSIIQGVEGNAGVGVQSGVSLSNGHCKVLTGATTVFTEGRQTARHLDEVLMNGKV</sequence>
<gene>
    <name evidence="1" type="ORF">M976_00167</name>
</gene>
<dbReference type="EMBL" id="LXEQ01000001">
    <property type="protein sequence ID" value="OAT33420.1"/>
    <property type="molecule type" value="Genomic_DNA"/>
</dbReference>
<accession>A0ABX2WEI2</accession>
<protein>
    <submittedName>
        <fullName evidence="1">Rhs family protein</fullName>
    </submittedName>
</protein>
<dbReference type="RefSeq" id="WP_064540016.1">
    <property type="nucleotide sequence ID" value="NZ_LXEQ01000001.1"/>
</dbReference>
<comment type="caution">
    <text evidence="1">The sequence shown here is derived from an EMBL/GenBank/DDBJ whole genome shotgun (WGS) entry which is preliminary data.</text>
</comment>
<evidence type="ECO:0000313" key="1">
    <source>
        <dbReference type="EMBL" id="OAT33420.1"/>
    </source>
</evidence>
<proteinExistence type="predicted"/>
<dbReference type="Proteomes" id="UP000078407">
    <property type="component" value="Unassembled WGS sequence"/>
</dbReference>
<evidence type="ECO:0000313" key="2">
    <source>
        <dbReference type="Proteomes" id="UP000078407"/>
    </source>
</evidence>